<dbReference type="InterPro" id="IPR012340">
    <property type="entry name" value="NA-bd_OB-fold"/>
</dbReference>
<comment type="caution">
    <text evidence="2">The sequence shown here is derived from an EMBL/GenBank/DDBJ whole genome shotgun (WGS) entry which is preliminary data.</text>
</comment>
<keyword evidence="3" id="KW-1185">Reference proteome</keyword>
<protein>
    <submittedName>
        <fullName evidence="2">OB-fold domain-containing protein</fullName>
    </submittedName>
</protein>
<dbReference type="InterPro" id="IPR002878">
    <property type="entry name" value="ChsH2_C"/>
</dbReference>
<dbReference type="InterPro" id="IPR052513">
    <property type="entry name" value="Thioester_dehydratase-like"/>
</dbReference>
<accession>A0ABS6HID8</accession>
<evidence type="ECO:0000313" key="3">
    <source>
        <dbReference type="Proteomes" id="UP000696413"/>
    </source>
</evidence>
<dbReference type="EMBL" id="JAHBOM010000004">
    <property type="protein sequence ID" value="MBU8822449.1"/>
    <property type="molecule type" value="Genomic_DNA"/>
</dbReference>
<sequence>MKPLRADVISVDPPGLKGIVCQGCRQRSFPARQVCPFCGTSAVSDVVLSRRGTVVSWTVVHQAPPPLVTPYRLVTVDLEDGVRLLGVAEGDPTIDTPVEVELHTVRSDDEGNPLCWYRFRKVTPV</sequence>
<evidence type="ECO:0000259" key="1">
    <source>
        <dbReference type="Pfam" id="PF01796"/>
    </source>
</evidence>
<dbReference type="Proteomes" id="UP000696413">
    <property type="component" value="Unassembled WGS sequence"/>
</dbReference>
<name>A0ABS6HID8_MYCGD</name>
<dbReference type="Pfam" id="PF01796">
    <property type="entry name" value="OB_ChsH2_C"/>
    <property type="match status" value="1"/>
</dbReference>
<organism evidence="2 3">
    <name type="scientific">Mycolicibacterium goodii</name>
    <name type="common">Mycobacterium goodii</name>
    <dbReference type="NCBI Taxonomy" id="134601"/>
    <lineage>
        <taxon>Bacteria</taxon>
        <taxon>Bacillati</taxon>
        <taxon>Actinomycetota</taxon>
        <taxon>Actinomycetes</taxon>
        <taxon>Mycobacteriales</taxon>
        <taxon>Mycobacteriaceae</taxon>
        <taxon>Mycolicibacterium</taxon>
    </lineage>
</organism>
<feature type="domain" description="ChsH2 C-terminal OB-fold" evidence="1">
    <location>
        <begin position="46"/>
        <end position="102"/>
    </location>
</feature>
<dbReference type="PANTHER" id="PTHR34075:SF5">
    <property type="entry name" value="BLR3430 PROTEIN"/>
    <property type="match status" value="1"/>
</dbReference>
<dbReference type="PANTHER" id="PTHR34075">
    <property type="entry name" value="BLR3430 PROTEIN"/>
    <property type="match status" value="1"/>
</dbReference>
<reference evidence="2 3" key="1">
    <citation type="submission" date="2021-05" db="EMBL/GenBank/DDBJ databases">
        <title>Draft Genome Sequences of Clinical Respiratory Isolates of Mycobacterium goodii Recovered in Ireland.</title>
        <authorList>
            <person name="Flanagan P.R."/>
            <person name="Mok S."/>
            <person name="Roycroft E."/>
            <person name="Rogers T.R."/>
            <person name="Fitzgibbon M."/>
        </authorList>
    </citation>
    <scope>NUCLEOTIDE SEQUENCE [LARGE SCALE GENOMIC DNA]</scope>
    <source>
        <strain evidence="2 3">14IE55</strain>
    </source>
</reference>
<gene>
    <name evidence="2" type="ORF">KL859_06105</name>
</gene>
<evidence type="ECO:0000313" key="2">
    <source>
        <dbReference type="EMBL" id="MBU8822449.1"/>
    </source>
</evidence>
<proteinExistence type="predicted"/>
<dbReference type="RefSeq" id="WP_158241011.1">
    <property type="nucleotide sequence ID" value="NZ_JAHBOJ010000003.1"/>
</dbReference>
<dbReference type="SUPFAM" id="SSF50249">
    <property type="entry name" value="Nucleic acid-binding proteins"/>
    <property type="match status" value="1"/>
</dbReference>